<reference evidence="1" key="1">
    <citation type="submission" date="2018-02" db="EMBL/GenBank/DDBJ databases">
        <title>Rhizophora mucronata_Transcriptome.</title>
        <authorList>
            <person name="Meera S.P."/>
            <person name="Sreeshan A."/>
            <person name="Augustine A."/>
        </authorList>
    </citation>
    <scope>NUCLEOTIDE SEQUENCE</scope>
    <source>
        <tissue evidence="1">Leaf</tissue>
    </source>
</reference>
<name>A0A2P2Q8Q5_RHIMU</name>
<protein>
    <submittedName>
        <fullName evidence="1">Uncharacterized protein</fullName>
    </submittedName>
</protein>
<organism evidence="1">
    <name type="scientific">Rhizophora mucronata</name>
    <name type="common">Asiatic mangrove</name>
    <dbReference type="NCBI Taxonomy" id="61149"/>
    <lineage>
        <taxon>Eukaryota</taxon>
        <taxon>Viridiplantae</taxon>
        <taxon>Streptophyta</taxon>
        <taxon>Embryophyta</taxon>
        <taxon>Tracheophyta</taxon>
        <taxon>Spermatophyta</taxon>
        <taxon>Magnoliopsida</taxon>
        <taxon>eudicotyledons</taxon>
        <taxon>Gunneridae</taxon>
        <taxon>Pentapetalae</taxon>
        <taxon>rosids</taxon>
        <taxon>fabids</taxon>
        <taxon>Malpighiales</taxon>
        <taxon>Rhizophoraceae</taxon>
        <taxon>Rhizophora</taxon>
    </lineage>
</organism>
<accession>A0A2P2Q8Q5</accession>
<dbReference type="EMBL" id="GGEC01082866">
    <property type="protein sequence ID" value="MBX63350.1"/>
    <property type="molecule type" value="Transcribed_RNA"/>
</dbReference>
<proteinExistence type="predicted"/>
<evidence type="ECO:0000313" key="1">
    <source>
        <dbReference type="EMBL" id="MBX63350.1"/>
    </source>
</evidence>
<sequence length="20" mass="2237">MCNGCSSIRETSKNIKNDHV</sequence>
<dbReference type="AlphaFoldDB" id="A0A2P2Q8Q5"/>